<dbReference type="InterPro" id="IPR014748">
    <property type="entry name" value="Enoyl-CoA_hydra_C"/>
</dbReference>
<dbReference type="SUPFAM" id="SSF52096">
    <property type="entry name" value="ClpP/crotonase"/>
    <property type="match status" value="1"/>
</dbReference>
<evidence type="ECO:0000256" key="2">
    <source>
        <dbReference type="ARBA" id="ARBA00005254"/>
    </source>
</evidence>
<gene>
    <name evidence="7" type="ORF">ASZ90_019339</name>
</gene>
<dbReference type="Gene3D" id="1.10.12.10">
    <property type="entry name" value="Lyase 2-enoyl-coa Hydratase, Chain A, domain 2"/>
    <property type="match status" value="1"/>
</dbReference>
<sequence length="263" mass="28931">MEFTINSTIEVEVKESGVAILSLNRPDRWNAVNIDMLCNLEKIQDNISRDKAIKAVVINANGIHFSVGMDLDALKSFDYQYILEKIGWLQYVYSRWQQMSIPVIAAVQGYCVGSGVEMILGCDIRIAADTARFRLPEVSLGLAPDMGGTTRLTKLIGVGQAKRMIMGCEEAKAEEALRIGLVELVVKEEELNARALSLAEKMAAYPPLAISWAKKGINLAQDNSTEAALLFEQAQSAASFGSEDLKEAIAAFVEKRKPEFKGR</sequence>
<dbReference type="InterPro" id="IPR029045">
    <property type="entry name" value="ClpP/crotonase-like_dom_sf"/>
</dbReference>
<dbReference type="PANTHER" id="PTHR43149">
    <property type="entry name" value="ENOYL-COA HYDRATASE"/>
    <property type="match status" value="1"/>
</dbReference>
<evidence type="ECO:0000256" key="5">
    <source>
        <dbReference type="ARBA" id="ARBA00023235"/>
    </source>
</evidence>
<dbReference type="GO" id="GO:0016853">
    <property type="term" value="F:isomerase activity"/>
    <property type="evidence" value="ECO:0007669"/>
    <property type="project" value="UniProtKB-KW"/>
</dbReference>
<dbReference type="EC" id="4.2.1.55" evidence="7"/>
<evidence type="ECO:0000256" key="1">
    <source>
        <dbReference type="ARBA" id="ARBA00005005"/>
    </source>
</evidence>
<keyword evidence="5" id="KW-0413">Isomerase</keyword>
<organism evidence="7">
    <name type="scientific">hydrocarbon metagenome</name>
    <dbReference type="NCBI Taxonomy" id="938273"/>
    <lineage>
        <taxon>unclassified sequences</taxon>
        <taxon>metagenomes</taxon>
        <taxon>ecological metagenomes</taxon>
    </lineage>
</organism>
<dbReference type="PANTHER" id="PTHR43149:SF1">
    <property type="entry name" value="DELTA(3,5)-DELTA(2,4)-DIENOYL-COA ISOMERASE, MITOCHONDRIAL"/>
    <property type="match status" value="1"/>
</dbReference>
<evidence type="ECO:0000256" key="6">
    <source>
        <dbReference type="ARBA" id="ARBA00023239"/>
    </source>
</evidence>
<evidence type="ECO:0000313" key="7">
    <source>
        <dbReference type="EMBL" id="KUG03240.1"/>
    </source>
</evidence>
<proteinExistence type="inferred from homology"/>
<accession>A0A0W8E3L2</accession>
<dbReference type="Pfam" id="PF00378">
    <property type="entry name" value="ECH_1"/>
    <property type="match status" value="1"/>
</dbReference>
<protein>
    <submittedName>
        <fullName evidence="7">3-hydroxybutyryl-coa dehydratase</fullName>
        <ecNumber evidence="7">4.2.1.55</ecNumber>
    </submittedName>
</protein>
<dbReference type="GO" id="GO:0006631">
    <property type="term" value="P:fatty acid metabolic process"/>
    <property type="evidence" value="ECO:0007669"/>
    <property type="project" value="UniProtKB-KW"/>
</dbReference>
<keyword evidence="4" id="KW-0443">Lipid metabolism</keyword>
<dbReference type="InterPro" id="IPR045002">
    <property type="entry name" value="Ech1-like"/>
</dbReference>
<keyword evidence="6 7" id="KW-0456">Lyase</keyword>
<name>A0A0W8E3L2_9ZZZZ</name>
<dbReference type="CDD" id="cd06558">
    <property type="entry name" value="crotonase-like"/>
    <property type="match status" value="1"/>
</dbReference>
<evidence type="ECO:0000256" key="3">
    <source>
        <dbReference type="ARBA" id="ARBA00022832"/>
    </source>
</evidence>
<dbReference type="Gene3D" id="3.90.226.10">
    <property type="entry name" value="2-enoyl-CoA Hydratase, Chain A, domain 1"/>
    <property type="match status" value="1"/>
</dbReference>
<dbReference type="EMBL" id="LNQE01001888">
    <property type="protein sequence ID" value="KUG03240.1"/>
    <property type="molecule type" value="Genomic_DNA"/>
</dbReference>
<comment type="pathway">
    <text evidence="1">Lipid metabolism; fatty acid beta-oxidation.</text>
</comment>
<keyword evidence="3" id="KW-0276">Fatty acid metabolism</keyword>
<evidence type="ECO:0000256" key="4">
    <source>
        <dbReference type="ARBA" id="ARBA00023098"/>
    </source>
</evidence>
<dbReference type="GO" id="GO:0016836">
    <property type="term" value="F:hydro-lyase activity"/>
    <property type="evidence" value="ECO:0007669"/>
    <property type="project" value="UniProtKB-ARBA"/>
</dbReference>
<comment type="caution">
    <text evidence="7">The sequence shown here is derived from an EMBL/GenBank/DDBJ whole genome shotgun (WGS) entry which is preliminary data.</text>
</comment>
<dbReference type="AlphaFoldDB" id="A0A0W8E3L2"/>
<reference evidence="7" key="1">
    <citation type="journal article" date="2015" name="Proc. Natl. Acad. Sci. U.S.A.">
        <title>Networks of energetic and metabolic interactions define dynamics in microbial communities.</title>
        <authorList>
            <person name="Embree M."/>
            <person name="Liu J.K."/>
            <person name="Al-Bassam M.M."/>
            <person name="Zengler K."/>
        </authorList>
    </citation>
    <scope>NUCLEOTIDE SEQUENCE</scope>
</reference>
<dbReference type="InterPro" id="IPR001753">
    <property type="entry name" value="Enoyl-CoA_hydra/iso"/>
</dbReference>
<dbReference type="FunFam" id="1.10.12.10:FF:000001">
    <property type="entry name" value="Probable enoyl-CoA hydratase, mitochondrial"/>
    <property type="match status" value="1"/>
</dbReference>
<comment type="similarity">
    <text evidence="2">Belongs to the enoyl-CoA hydratase/isomerase family.</text>
</comment>